<evidence type="ECO:0000313" key="2">
    <source>
        <dbReference type="EMBL" id="MBD3863909.1"/>
    </source>
</evidence>
<evidence type="ECO:0000256" key="1">
    <source>
        <dbReference type="SAM" id="MobiDB-lite"/>
    </source>
</evidence>
<gene>
    <name evidence="2" type="ORF">IEG06_10640</name>
</gene>
<feature type="compositionally biased region" description="Polar residues" evidence="1">
    <location>
        <begin position="235"/>
        <end position="250"/>
    </location>
</feature>
<dbReference type="RefSeq" id="WP_191099877.1">
    <property type="nucleotide sequence ID" value="NZ_JACXXF010000004.1"/>
</dbReference>
<dbReference type="EMBL" id="JACXXH010000005">
    <property type="protein sequence ID" value="MBD3863909.1"/>
    <property type="molecule type" value="Genomic_DNA"/>
</dbReference>
<reference evidence="2 3" key="1">
    <citation type="submission" date="2020-09" db="EMBL/GenBank/DDBJ databases">
        <title>Bacillus nautilus sp. nov., Chryseoglobus crepusculi sp. nov, and Psychrobacter noctis sp. nov., isolated from deep-sea sponges from the equatorial Atlantic.</title>
        <authorList>
            <person name="Stennett H.L."/>
            <person name="Williams S.E."/>
        </authorList>
    </citation>
    <scope>NUCLEOTIDE SEQUENCE [LARGE SCALE GENOMIC DNA]</scope>
    <source>
        <strain evidence="2 3">28M-24</strain>
    </source>
</reference>
<accession>A0ABR8LY52</accession>
<dbReference type="Proteomes" id="UP000627521">
    <property type="component" value="Unassembled WGS sequence"/>
</dbReference>
<comment type="caution">
    <text evidence="2">The sequence shown here is derived from an EMBL/GenBank/DDBJ whole genome shotgun (WGS) entry which is preliminary data.</text>
</comment>
<protein>
    <submittedName>
        <fullName evidence="2">Uncharacterized protein</fullName>
    </submittedName>
</protein>
<organism evidence="2 3">
    <name type="scientific">Olleya marilimosa</name>
    <dbReference type="NCBI Taxonomy" id="272164"/>
    <lineage>
        <taxon>Bacteria</taxon>
        <taxon>Pseudomonadati</taxon>
        <taxon>Bacteroidota</taxon>
        <taxon>Flavobacteriia</taxon>
        <taxon>Flavobacteriales</taxon>
        <taxon>Flavobacteriaceae</taxon>
    </lineage>
</organism>
<dbReference type="PROSITE" id="PS51257">
    <property type="entry name" value="PROKAR_LIPOPROTEIN"/>
    <property type="match status" value="1"/>
</dbReference>
<name>A0ABR8LY52_9FLAO</name>
<proteinExistence type="predicted"/>
<evidence type="ECO:0000313" key="3">
    <source>
        <dbReference type="Proteomes" id="UP000627521"/>
    </source>
</evidence>
<sequence length="318" mass="34824">MRKISVLFTLFLSFLSCDDGDIITTELEFGDTFQTCGDLVLYKVKTDPNETLSIQLTEPGFTIADLIETEANPDNALLLNLVADQTTDFSIANLFKFRSYTSNPSNFFCNDVPPSGIQITEEFTASSGSAYFTMELLEDDNDGIPAALEDLNGNGNLYDDDTDEDGLPNFLDADDDGDNVLTISEGVNYVEGMTLAELNLNATNTDLDLPNGDNIPNYLDNDDDGDGVPTRNEEINSFDNDPTNDVSGSSTVADYLNPDYTNNNPPTAFRSHTITQTFTVTLILEGVEFPTILYEETVFGTLEDASLSTTRTLTPPFI</sequence>
<feature type="region of interest" description="Disordered" evidence="1">
    <location>
        <begin position="210"/>
        <end position="250"/>
    </location>
</feature>
<keyword evidence="3" id="KW-1185">Reference proteome</keyword>